<organism evidence="2 3">
    <name type="scientific">Jiella pacifica</name>
    <dbReference type="NCBI Taxonomy" id="2696469"/>
    <lineage>
        <taxon>Bacteria</taxon>
        <taxon>Pseudomonadati</taxon>
        <taxon>Pseudomonadota</taxon>
        <taxon>Alphaproteobacteria</taxon>
        <taxon>Hyphomicrobiales</taxon>
        <taxon>Aurantimonadaceae</taxon>
        <taxon>Jiella</taxon>
    </lineage>
</organism>
<comment type="caution">
    <text evidence="2">The sequence shown here is derived from an EMBL/GenBank/DDBJ whole genome shotgun (WGS) entry which is preliminary data.</text>
</comment>
<dbReference type="RefSeq" id="WP_163463920.1">
    <property type="nucleotide sequence ID" value="NZ_JAAAMG010000011.1"/>
</dbReference>
<dbReference type="Pfam" id="PF03009">
    <property type="entry name" value="GDPD"/>
    <property type="match status" value="1"/>
</dbReference>
<dbReference type="PROSITE" id="PS51704">
    <property type="entry name" value="GP_PDE"/>
    <property type="match status" value="1"/>
</dbReference>
<reference evidence="2 3" key="1">
    <citation type="submission" date="2020-01" db="EMBL/GenBank/DDBJ databases">
        <title>Jiella pacifica sp. nov.</title>
        <authorList>
            <person name="Xue Z."/>
            <person name="Zhu S."/>
            <person name="Chen J."/>
            <person name="Yang J."/>
        </authorList>
    </citation>
    <scope>NUCLEOTIDE SEQUENCE [LARGE SCALE GENOMIC DNA]</scope>
    <source>
        <strain evidence="2 3">40Bstr34</strain>
    </source>
</reference>
<accession>A0A6N9T2T4</accession>
<keyword evidence="3" id="KW-1185">Reference proteome</keyword>
<dbReference type="EMBL" id="JAAAMG010000011">
    <property type="protein sequence ID" value="NDW05673.1"/>
    <property type="molecule type" value="Genomic_DNA"/>
</dbReference>
<feature type="domain" description="GP-PDE" evidence="1">
    <location>
        <begin position="8"/>
        <end position="248"/>
    </location>
</feature>
<evidence type="ECO:0000313" key="3">
    <source>
        <dbReference type="Proteomes" id="UP000469011"/>
    </source>
</evidence>
<name>A0A6N9T2T4_9HYPH</name>
<proteinExistence type="predicted"/>
<dbReference type="PANTHER" id="PTHR46211">
    <property type="entry name" value="GLYCEROPHOSPHORYL DIESTER PHOSPHODIESTERASE"/>
    <property type="match status" value="1"/>
</dbReference>
<dbReference type="AlphaFoldDB" id="A0A6N9T2T4"/>
<dbReference type="InterPro" id="IPR030395">
    <property type="entry name" value="GP_PDE_dom"/>
</dbReference>
<evidence type="ECO:0000259" key="1">
    <source>
        <dbReference type="PROSITE" id="PS51704"/>
    </source>
</evidence>
<dbReference type="GO" id="GO:0008081">
    <property type="term" value="F:phosphoric diester hydrolase activity"/>
    <property type="evidence" value="ECO:0007669"/>
    <property type="project" value="InterPro"/>
</dbReference>
<dbReference type="Gene3D" id="3.20.20.190">
    <property type="entry name" value="Phosphatidylinositol (PI) phosphodiesterase"/>
    <property type="match status" value="1"/>
</dbReference>
<dbReference type="CDD" id="cd08556">
    <property type="entry name" value="GDPD"/>
    <property type="match status" value="1"/>
</dbReference>
<dbReference type="InterPro" id="IPR017946">
    <property type="entry name" value="PLC-like_Pdiesterase_TIM-brl"/>
</dbReference>
<dbReference type="GO" id="GO:0006629">
    <property type="term" value="P:lipid metabolic process"/>
    <property type="evidence" value="ECO:0007669"/>
    <property type="project" value="InterPro"/>
</dbReference>
<dbReference type="Proteomes" id="UP000469011">
    <property type="component" value="Unassembled WGS sequence"/>
</dbReference>
<protein>
    <submittedName>
        <fullName evidence="2">Glycerophosphodiester phosphodiesterase</fullName>
    </submittedName>
</protein>
<evidence type="ECO:0000313" key="2">
    <source>
        <dbReference type="EMBL" id="NDW05673.1"/>
    </source>
</evidence>
<sequence>MVTPTSLPLIVAHRGFSAAHRENSPAAWLAAVEAGADLVEVDIRMTRDGTLVCCHDADLQRLAGQPAAIAEIDAAALAEIRVAGVPAAPSLDELFAALPDGLAILFDVKDERADVLDRLVAAGAASGRRGLTFGLHRLASVTHVRARTDATILGLISSLVEADAFFVAGGTILRLWESEATAARIGEVTGRGRPVWVTTGEGETGRKVGDFDARELQRMMTDGVTGFLVNDPLASREALLSALRETGA</sequence>
<dbReference type="PANTHER" id="PTHR46211:SF14">
    <property type="entry name" value="GLYCEROPHOSPHODIESTER PHOSPHODIESTERASE"/>
    <property type="match status" value="1"/>
</dbReference>
<gene>
    <name evidence="2" type="ORF">GTK09_14705</name>
</gene>
<dbReference type="SUPFAM" id="SSF51695">
    <property type="entry name" value="PLC-like phosphodiesterases"/>
    <property type="match status" value="1"/>
</dbReference>